<dbReference type="AlphaFoldDB" id="A0A2M7V1Y7"/>
<evidence type="ECO:0000256" key="1">
    <source>
        <dbReference type="SAM" id="Phobius"/>
    </source>
</evidence>
<feature type="transmembrane region" description="Helical" evidence="1">
    <location>
        <begin position="152"/>
        <end position="169"/>
    </location>
</feature>
<gene>
    <name evidence="2" type="ORF">COX83_04405</name>
</gene>
<feature type="transmembrane region" description="Helical" evidence="1">
    <location>
        <begin position="63"/>
        <end position="83"/>
    </location>
</feature>
<dbReference type="Proteomes" id="UP000230078">
    <property type="component" value="Unassembled WGS sequence"/>
</dbReference>
<evidence type="ECO:0000313" key="3">
    <source>
        <dbReference type="Proteomes" id="UP000230078"/>
    </source>
</evidence>
<keyword evidence="1" id="KW-0472">Membrane</keyword>
<comment type="caution">
    <text evidence="2">The sequence shown here is derived from an EMBL/GenBank/DDBJ whole genome shotgun (WGS) entry which is preliminary data.</text>
</comment>
<accession>A0A2M7V1Y7</accession>
<name>A0A2M7V1Y7_9BACT</name>
<dbReference type="EMBL" id="PFPI01000060">
    <property type="protein sequence ID" value="PIZ92407.1"/>
    <property type="molecule type" value="Genomic_DNA"/>
</dbReference>
<organism evidence="2 3">
    <name type="scientific">Candidatus Magasanikbacteria bacterium CG_4_10_14_0_2_um_filter_41_31</name>
    <dbReference type="NCBI Taxonomy" id="1974639"/>
    <lineage>
        <taxon>Bacteria</taxon>
        <taxon>Candidatus Magasanikiibacteriota</taxon>
    </lineage>
</organism>
<feature type="transmembrane region" description="Helical" evidence="1">
    <location>
        <begin position="12"/>
        <end position="32"/>
    </location>
</feature>
<evidence type="ECO:0000313" key="2">
    <source>
        <dbReference type="EMBL" id="PIZ92407.1"/>
    </source>
</evidence>
<keyword evidence="1" id="KW-0812">Transmembrane</keyword>
<sequence>MEKIFYPQQKKYSSWLLWIQRIAGLIFLYATLTLPKGLQLMDTPLVMTLRGEYPTWWHVMRDIVLSIVVLAVLIFIGKLLVLYTRKHPVSRKYIKWIRKMDGKFIQNFLNFDFFLVKFLVAGVFGWLLWLLLRGVSGSLPTSIHVPLYHTQPVVTVMVILGFIVLVESFQSWKWHMRKHLHIHEKF</sequence>
<feature type="transmembrane region" description="Helical" evidence="1">
    <location>
        <begin position="104"/>
        <end position="132"/>
    </location>
</feature>
<reference evidence="3" key="1">
    <citation type="submission" date="2017-09" db="EMBL/GenBank/DDBJ databases">
        <title>Depth-based differentiation of microbial function through sediment-hosted aquifers and enrichment of novel symbionts in the deep terrestrial subsurface.</title>
        <authorList>
            <person name="Probst A.J."/>
            <person name="Ladd B."/>
            <person name="Jarett J.K."/>
            <person name="Geller-Mcgrath D.E."/>
            <person name="Sieber C.M.K."/>
            <person name="Emerson J.B."/>
            <person name="Anantharaman K."/>
            <person name="Thomas B.C."/>
            <person name="Malmstrom R."/>
            <person name="Stieglmeier M."/>
            <person name="Klingl A."/>
            <person name="Woyke T."/>
            <person name="Ryan C.M."/>
            <person name="Banfield J.F."/>
        </authorList>
    </citation>
    <scope>NUCLEOTIDE SEQUENCE [LARGE SCALE GENOMIC DNA]</scope>
</reference>
<keyword evidence="1" id="KW-1133">Transmembrane helix</keyword>
<proteinExistence type="predicted"/>
<protein>
    <submittedName>
        <fullName evidence="2">Uncharacterized protein</fullName>
    </submittedName>
</protein>